<proteinExistence type="predicted"/>
<feature type="domain" description="4'-phosphopantetheinyl transferase" evidence="2">
    <location>
        <begin position="103"/>
        <end position="159"/>
    </location>
</feature>
<dbReference type="AlphaFoldDB" id="L9U7T1"/>
<evidence type="ECO:0000313" key="4">
    <source>
        <dbReference type="Proteomes" id="UP000011651"/>
    </source>
</evidence>
<dbReference type="InterPro" id="IPR037143">
    <property type="entry name" value="4-PPantetheinyl_Trfase_dom_sf"/>
</dbReference>
<dbReference type="GO" id="GO:0008897">
    <property type="term" value="F:holo-[acyl-carrier-protein] synthase activity"/>
    <property type="evidence" value="ECO:0007669"/>
    <property type="project" value="InterPro"/>
</dbReference>
<reference evidence="3 4" key="1">
    <citation type="journal article" date="2013" name="Genome Announc.">
        <title>Draft Genome of the Marine Gammaproteobacterium Halomonas titanicae.</title>
        <authorList>
            <person name="Sanchez-Porro C."/>
            <person name="de la Haba R.R."/>
            <person name="Cruz-Hernandez N."/>
            <person name="Gonzalez J.M."/>
            <person name="Reyes-Guirao C."/>
            <person name="Navarro-Sampedro L."/>
            <person name="Carballo M."/>
            <person name="Ventosa A."/>
        </authorList>
    </citation>
    <scope>NUCLEOTIDE SEQUENCE [LARGE SCALE GENOMIC DNA]</scope>
    <source>
        <strain evidence="3 4">BH1</strain>
    </source>
</reference>
<dbReference type="GO" id="GO:0000287">
    <property type="term" value="F:magnesium ion binding"/>
    <property type="evidence" value="ECO:0007669"/>
    <property type="project" value="InterPro"/>
</dbReference>
<keyword evidence="1 3" id="KW-0808">Transferase</keyword>
<dbReference type="Proteomes" id="UP000011651">
    <property type="component" value="Unassembled WGS sequence"/>
</dbReference>
<accession>L9U7T1</accession>
<organism evidence="3 4">
    <name type="scientific">Vreelandella titanicae BH1</name>
    <dbReference type="NCBI Taxonomy" id="1204738"/>
    <lineage>
        <taxon>Bacteria</taxon>
        <taxon>Pseudomonadati</taxon>
        <taxon>Pseudomonadota</taxon>
        <taxon>Gammaproteobacteria</taxon>
        <taxon>Oceanospirillales</taxon>
        <taxon>Halomonadaceae</taxon>
        <taxon>Vreelandella</taxon>
    </lineage>
</organism>
<dbReference type="Pfam" id="PF01648">
    <property type="entry name" value="ACPS"/>
    <property type="match status" value="1"/>
</dbReference>
<dbReference type="EMBL" id="AOPO01000011">
    <property type="protein sequence ID" value="ELY20842.1"/>
    <property type="molecule type" value="Genomic_DNA"/>
</dbReference>
<comment type="caution">
    <text evidence="3">The sequence shown here is derived from an EMBL/GenBank/DDBJ whole genome shotgun (WGS) entry which is preliminary data.</text>
</comment>
<protein>
    <submittedName>
        <fullName evidence="3">4'-phosphopantetheinyl transferase</fullName>
    </submittedName>
</protein>
<sequence length="228" mass="25259">MPCRGHHGRRRLTRRCGHPALIMTPRLDMLLVQAPADSSGACLSRLGRELLSQLTAAHGFHCPVDEWTPRGCGAPRHPALPSPWRACLSHRGLRVIAGIATVPVGIDIEQVRSRHRNRLSGLVACLPEADVRHEIMASTAPLSMFYRAWTLHEALFKLDSLCGKTPHHVLGTRLSRLLPGGGAHAWQWQHENWTVSICCQYSLLQIRSLPRLSISKSDGLLSSPPAWQ</sequence>
<dbReference type="InterPro" id="IPR008278">
    <property type="entry name" value="4-PPantetheinyl_Trfase_dom"/>
</dbReference>
<dbReference type="PATRIC" id="fig|1204738.3.peg.3539"/>
<gene>
    <name evidence="3" type="ORF">HALTITAN_2342</name>
</gene>
<dbReference type="SUPFAM" id="SSF56214">
    <property type="entry name" value="4'-phosphopantetheinyl transferase"/>
    <property type="match status" value="1"/>
</dbReference>
<dbReference type="Gene3D" id="3.90.470.20">
    <property type="entry name" value="4'-phosphopantetheinyl transferase domain"/>
    <property type="match status" value="2"/>
</dbReference>
<evidence type="ECO:0000256" key="1">
    <source>
        <dbReference type="ARBA" id="ARBA00022679"/>
    </source>
</evidence>
<evidence type="ECO:0000313" key="3">
    <source>
        <dbReference type="EMBL" id="ELY20842.1"/>
    </source>
</evidence>
<evidence type="ECO:0000259" key="2">
    <source>
        <dbReference type="Pfam" id="PF01648"/>
    </source>
</evidence>
<name>L9U7T1_9GAMM</name>